<evidence type="ECO:0000313" key="1">
    <source>
        <dbReference type="EMBL" id="CRK99950.1"/>
    </source>
</evidence>
<gene>
    <name evidence="1" type="ORF">CLUMA_CG013247</name>
</gene>
<dbReference type="EMBL" id="CVRI01000054">
    <property type="protein sequence ID" value="CRK99950.1"/>
    <property type="molecule type" value="Genomic_DNA"/>
</dbReference>
<organism evidence="1 2">
    <name type="scientific">Clunio marinus</name>
    <dbReference type="NCBI Taxonomy" id="568069"/>
    <lineage>
        <taxon>Eukaryota</taxon>
        <taxon>Metazoa</taxon>
        <taxon>Ecdysozoa</taxon>
        <taxon>Arthropoda</taxon>
        <taxon>Hexapoda</taxon>
        <taxon>Insecta</taxon>
        <taxon>Pterygota</taxon>
        <taxon>Neoptera</taxon>
        <taxon>Endopterygota</taxon>
        <taxon>Diptera</taxon>
        <taxon>Nematocera</taxon>
        <taxon>Chironomoidea</taxon>
        <taxon>Chironomidae</taxon>
        <taxon>Clunio</taxon>
    </lineage>
</organism>
<proteinExistence type="predicted"/>
<dbReference type="Proteomes" id="UP000183832">
    <property type="component" value="Unassembled WGS sequence"/>
</dbReference>
<dbReference type="PROSITE" id="PS51257">
    <property type="entry name" value="PROKAR_LIPOPROTEIN"/>
    <property type="match status" value="1"/>
</dbReference>
<evidence type="ECO:0000313" key="2">
    <source>
        <dbReference type="Proteomes" id="UP000183832"/>
    </source>
</evidence>
<dbReference type="AlphaFoldDB" id="A0A1J1ILJ9"/>
<name>A0A1J1ILJ9_9DIPT</name>
<protein>
    <submittedName>
        <fullName evidence="1">CLUMA_CG013247, isoform A</fullName>
    </submittedName>
</protein>
<accession>A0A1J1ILJ9</accession>
<reference evidence="1 2" key="1">
    <citation type="submission" date="2015-04" db="EMBL/GenBank/DDBJ databases">
        <authorList>
            <person name="Syromyatnikov M.Y."/>
            <person name="Popov V.N."/>
        </authorList>
    </citation>
    <scope>NUCLEOTIDE SEQUENCE [LARGE SCALE GENOMIC DNA]</scope>
</reference>
<sequence>MLLKFTSRYSRYGSTGNKNLNAYNSSVGCCKKNILLKDTKAELKEVFKNQQKSLVVTIEEPFEGSDNILISFSFRFPGLCNIFNIFPKTKQEVILKTLPDRDFKYHVLLFGLLHQLGSQNHRME</sequence>
<keyword evidence="2" id="KW-1185">Reference proteome</keyword>